<organism evidence="1 2">
    <name type="scientific">Vermiconidia calcicola</name>
    <dbReference type="NCBI Taxonomy" id="1690605"/>
    <lineage>
        <taxon>Eukaryota</taxon>
        <taxon>Fungi</taxon>
        <taxon>Dikarya</taxon>
        <taxon>Ascomycota</taxon>
        <taxon>Pezizomycotina</taxon>
        <taxon>Dothideomycetes</taxon>
        <taxon>Dothideomycetidae</taxon>
        <taxon>Mycosphaerellales</taxon>
        <taxon>Extremaceae</taxon>
        <taxon>Vermiconidia</taxon>
    </lineage>
</organism>
<comment type="caution">
    <text evidence="1">The sequence shown here is derived from an EMBL/GenBank/DDBJ whole genome shotgun (WGS) entry which is preliminary data.</text>
</comment>
<proteinExistence type="predicted"/>
<dbReference type="Proteomes" id="UP001281147">
    <property type="component" value="Unassembled WGS sequence"/>
</dbReference>
<reference evidence="1" key="1">
    <citation type="submission" date="2023-07" db="EMBL/GenBank/DDBJ databases">
        <title>Black Yeasts Isolated from many extreme environments.</title>
        <authorList>
            <person name="Coleine C."/>
            <person name="Stajich J.E."/>
            <person name="Selbmann L."/>
        </authorList>
    </citation>
    <scope>NUCLEOTIDE SEQUENCE</scope>
    <source>
        <strain evidence="1">CCFEE 5714</strain>
    </source>
</reference>
<name>A0ACC3NNH6_9PEZI</name>
<evidence type="ECO:0000313" key="2">
    <source>
        <dbReference type="Proteomes" id="UP001281147"/>
    </source>
</evidence>
<keyword evidence="2" id="KW-1185">Reference proteome</keyword>
<evidence type="ECO:0000313" key="1">
    <source>
        <dbReference type="EMBL" id="KAK3719730.1"/>
    </source>
</evidence>
<accession>A0ACC3NNH6</accession>
<dbReference type="EMBL" id="JAUTXU010000025">
    <property type="protein sequence ID" value="KAK3719730.1"/>
    <property type="molecule type" value="Genomic_DNA"/>
</dbReference>
<gene>
    <name evidence="1" type="primary">MAK10_1</name>
    <name evidence="1" type="ORF">LTR37_004267</name>
</gene>
<protein>
    <submittedName>
        <fullName evidence="1">N-alpha-acetyltransferase, non-catalitic subunit</fullName>
    </submittedName>
</protein>
<sequence>MGDATSRLRQEAEQTPSYGGRGVRDTTEDFTSASSQLQSGQLVKDEFFTLFEAVGALEIMDPKMDSGYVAPGDTFDAEFDPASGLDMTEVLWIMDQLLCLEISWHDGYPLSQTVFTSLHIDRLLSPDQENRDPTFYRLARPPSNLSETQSLGHQILRAYCIGLIKCCNLALLLIQSQNYYEEEDFVTHLFGRELLPQVKGDQASWILQEAQKRLGEASGISQDVRRALDDRLKFRSEYLNTLVEDGSNRWEDMKSSMDSIQSSHDLARPVTDAFSEKVQRQLATSTPPRPMLQISWDLACRKWMDLCQDVVLAHRLTEFSISSSPACLQRAVWAFAYRGEPCALARALLQDLLFNNGGVRGELSHYDLLLTDIRDLVLAGDPLTDPESFQVEVTSDPRHICSRLIEGFMDKAIDEYLNLYRMVCQNRCRIRRTFTQAIPILDALESEAQQVDAKLSAAASSLKIQKKKTGRIVTLEPLTSWTKFYKLRIMTWAVQLGFETEIYLPDELGKMYWYLMQLSRQRSQLIGDIDEYTSLRKQHTQEKNTAAECLTAIQWYQSLYDYATITTLLSLALWKLYTLLAHTNIIIPPKRDFAKSQLLYEARMKPFLSVVNDSVPRHQDFEDAGLQTDSIESTCKDIDGSLKAAKSLLAGLKKLTPEQGRFVGTEDEWKKEIKQLETTCVAIAVATSQLLMASGKYGQDKLEGVMECRPEKRYHDWWVVPMLKEKTAITK</sequence>